<evidence type="ECO:0000256" key="1">
    <source>
        <dbReference type="SAM" id="MobiDB-lite"/>
    </source>
</evidence>
<proteinExistence type="predicted"/>
<organism evidence="2 3">
    <name type="scientific">Zalerion maritima</name>
    <dbReference type="NCBI Taxonomy" id="339359"/>
    <lineage>
        <taxon>Eukaryota</taxon>
        <taxon>Fungi</taxon>
        <taxon>Dikarya</taxon>
        <taxon>Ascomycota</taxon>
        <taxon>Pezizomycotina</taxon>
        <taxon>Sordariomycetes</taxon>
        <taxon>Lulworthiomycetidae</taxon>
        <taxon>Lulworthiales</taxon>
        <taxon>Lulworthiaceae</taxon>
        <taxon>Zalerion</taxon>
    </lineage>
</organism>
<feature type="compositionally biased region" description="Basic and acidic residues" evidence="1">
    <location>
        <begin position="21"/>
        <end position="54"/>
    </location>
</feature>
<protein>
    <submittedName>
        <fullName evidence="2">Uncharacterized protein</fullName>
    </submittedName>
</protein>
<evidence type="ECO:0000313" key="3">
    <source>
        <dbReference type="Proteomes" id="UP001201980"/>
    </source>
</evidence>
<gene>
    <name evidence="2" type="ORF">MKZ38_008949</name>
</gene>
<feature type="region of interest" description="Disordered" evidence="1">
    <location>
        <begin position="1"/>
        <end position="112"/>
    </location>
</feature>
<dbReference type="Proteomes" id="UP001201980">
    <property type="component" value="Unassembled WGS sequence"/>
</dbReference>
<keyword evidence="3" id="KW-1185">Reference proteome</keyword>
<dbReference type="EMBL" id="JAKWBI020000064">
    <property type="protein sequence ID" value="KAJ2904017.1"/>
    <property type="molecule type" value="Genomic_DNA"/>
</dbReference>
<sequence>MSSTTPTRSLRENLEPADGDEGPKYKERLDEKAKSNKNPDDGKKEPSVIEKVAEKIPCAPSLLRGKKDDEKEKQQPKREELPGPPDRPHHDEQIEEFVRDQHRSKNKGGVLE</sequence>
<evidence type="ECO:0000313" key="2">
    <source>
        <dbReference type="EMBL" id="KAJ2904017.1"/>
    </source>
</evidence>
<accession>A0AAD5RTR2</accession>
<comment type="caution">
    <text evidence="2">The sequence shown here is derived from an EMBL/GenBank/DDBJ whole genome shotgun (WGS) entry which is preliminary data.</text>
</comment>
<name>A0AAD5RTR2_9PEZI</name>
<feature type="compositionally biased region" description="Basic and acidic residues" evidence="1">
    <location>
        <begin position="65"/>
        <end position="103"/>
    </location>
</feature>
<dbReference type="AlphaFoldDB" id="A0AAD5RTR2"/>
<reference evidence="2" key="1">
    <citation type="submission" date="2022-07" db="EMBL/GenBank/DDBJ databases">
        <title>Draft genome sequence of Zalerion maritima ATCC 34329, a (micro)plastics degrading marine fungus.</title>
        <authorList>
            <person name="Paco A."/>
            <person name="Goncalves M.F.M."/>
            <person name="Rocha-Santos T.A.P."/>
            <person name="Alves A."/>
        </authorList>
    </citation>
    <scope>NUCLEOTIDE SEQUENCE</scope>
    <source>
        <strain evidence="2">ATCC 34329</strain>
    </source>
</reference>